<dbReference type="PANTHER" id="PTHR10778">
    <property type="entry name" value="SOLUTE CARRIER FAMILY 35 MEMBER B"/>
    <property type="match status" value="1"/>
</dbReference>
<feature type="transmembrane region" description="Helical" evidence="8">
    <location>
        <begin position="123"/>
        <end position="142"/>
    </location>
</feature>
<evidence type="ECO:0000256" key="3">
    <source>
        <dbReference type="ARBA" id="ARBA00022448"/>
    </source>
</evidence>
<evidence type="ECO:0000256" key="7">
    <source>
        <dbReference type="ARBA" id="ARBA00023136"/>
    </source>
</evidence>
<feature type="transmembrane region" description="Helical" evidence="8">
    <location>
        <begin position="29"/>
        <end position="48"/>
    </location>
</feature>
<evidence type="ECO:0000256" key="1">
    <source>
        <dbReference type="ARBA" id="ARBA00004127"/>
    </source>
</evidence>
<comment type="subcellular location">
    <subcellularLocation>
        <location evidence="1">Endomembrane system</location>
        <topology evidence="1">Multi-pass membrane protein</topology>
    </subcellularLocation>
</comment>
<evidence type="ECO:0000256" key="6">
    <source>
        <dbReference type="ARBA" id="ARBA00022989"/>
    </source>
</evidence>
<dbReference type="GeneID" id="136801179"/>
<feature type="transmembrane region" description="Helical" evidence="8">
    <location>
        <begin position="5"/>
        <end position="23"/>
    </location>
</feature>
<dbReference type="InterPro" id="IPR037185">
    <property type="entry name" value="EmrE-like"/>
</dbReference>
<dbReference type="Pfam" id="PF08449">
    <property type="entry name" value="UAA"/>
    <property type="match status" value="1"/>
</dbReference>
<dbReference type="RefSeq" id="XP_066913917.1">
    <property type="nucleotide sequence ID" value="XM_067057816.1"/>
</dbReference>
<feature type="transmembrane region" description="Helical" evidence="8">
    <location>
        <begin position="291"/>
        <end position="310"/>
    </location>
</feature>
<keyword evidence="7 8" id="KW-0472">Membrane</keyword>
<feature type="transmembrane region" description="Helical" evidence="8">
    <location>
        <begin position="264"/>
        <end position="285"/>
    </location>
</feature>
<dbReference type="PROSITE" id="PS51257">
    <property type="entry name" value="PROKAR_LIPOPROTEIN"/>
    <property type="match status" value="1"/>
</dbReference>
<dbReference type="InterPro" id="IPR013657">
    <property type="entry name" value="SCL35B1-4/HUT1"/>
</dbReference>
<sequence>MNARVLVAVVGVFVACGSNVFFLEHLVKFSPGCGHLVTFSQFFFTAAFRFVTVTKCGTVQPVVPLREYFFAVLLYFASSLTGNLAFLFNISMPIQMIFKSGSVMASMLLGILILKKQYSTSKYVSVAMITIGIAMCLLLSSADKPKKAEEQGDMFSFICGLSLLLVSLFTGARLGIAQQEVVSKFGKHPKEMTCYIHLLSLPFFIFFAKNIMNQLYIFSQAELEAVDWFPVKVPLVWIYFALNIFTQFLCVTSVTTLTSELSALAITVILTLRKFMSLIVSIVYFRNPFTFYHWMGTLLVFTGTLIFSEVPQRMFAAKEKPDQGKKDD</sequence>
<feature type="transmembrane region" description="Helical" evidence="8">
    <location>
        <begin position="195"/>
        <end position="216"/>
    </location>
</feature>
<evidence type="ECO:0000313" key="9">
    <source>
        <dbReference type="EnsemblMetazoa" id="CLYHEMP010467.1"/>
    </source>
</evidence>
<comment type="similarity">
    <text evidence="2">Belongs to the nucleotide-sugar transporter family. SLC35B subfamily.</text>
</comment>
<feature type="transmembrane region" description="Helical" evidence="8">
    <location>
        <begin position="68"/>
        <end position="90"/>
    </location>
</feature>
<evidence type="ECO:0000256" key="8">
    <source>
        <dbReference type="SAM" id="Phobius"/>
    </source>
</evidence>
<feature type="transmembrane region" description="Helical" evidence="8">
    <location>
        <begin position="154"/>
        <end position="174"/>
    </location>
</feature>
<dbReference type="PANTHER" id="PTHR10778:SF4">
    <property type="entry name" value="NUCLEOTIDE SUGAR TRANSPORTER SLC35B4"/>
    <property type="match status" value="1"/>
</dbReference>
<reference evidence="9" key="1">
    <citation type="submission" date="2021-01" db="UniProtKB">
        <authorList>
            <consortium name="EnsemblMetazoa"/>
        </authorList>
    </citation>
    <scope>IDENTIFICATION</scope>
</reference>
<evidence type="ECO:0000256" key="5">
    <source>
        <dbReference type="ARBA" id="ARBA00022692"/>
    </source>
</evidence>
<dbReference type="AlphaFoldDB" id="A0A7M5V6I8"/>
<keyword evidence="10" id="KW-1185">Reference proteome</keyword>
<feature type="transmembrane region" description="Helical" evidence="8">
    <location>
        <begin position="96"/>
        <end position="114"/>
    </location>
</feature>
<dbReference type="OrthoDB" id="999962at2759"/>
<protein>
    <submittedName>
        <fullName evidence="9">Uncharacterized protein</fullName>
    </submittedName>
</protein>
<dbReference type="SUPFAM" id="SSF103481">
    <property type="entry name" value="Multidrug resistance efflux transporter EmrE"/>
    <property type="match status" value="1"/>
</dbReference>
<keyword evidence="3" id="KW-0813">Transport</keyword>
<name>A0A7M5V6I8_9CNID</name>
<keyword evidence="4" id="KW-0762">Sugar transport</keyword>
<evidence type="ECO:0000256" key="4">
    <source>
        <dbReference type="ARBA" id="ARBA00022597"/>
    </source>
</evidence>
<organism evidence="9 10">
    <name type="scientific">Clytia hemisphaerica</name>
    <dbReference type="NCBI Taxonomy" id="252671"/>
    <lineage>
        <taxon>Eukaryota</taxon>
        <taxon>Metazoa</taxon>
        <taxon>Cnidaria</taxon>
        <taxon>Hydrozoa</taxon>
        <taxon>Hydroidolina</taxon>
        <taxon>Leptothecata</taxon>
        <taxon>Obeliida</taxon>
        <taxon>Clytiidae</taxon>
        <taxon>Clytia</taxon>
    </lineage>
</organism>
<dbReference type="EnsemblMetazoa" id="CLYHEMT010467.1">
    <property type="protein sequence ID" value="CLYHEMP010467.1"/>
    <property type="gene ID" value="CLYHEMG010467"/>
</dbReference>
<evidence type="ECO:0000313" key="10">
    <source>
        <dbReference type="Proteomes" id="UP000594262"/>
    </source>
</evidence>
<proteinExistence type="inferred from homology"/>
<keyword evidence="5 8" id="KW-0812">Transmembrane</keyword>
<dbReference type="Proteomes" id="UP000594262">
    <property type="component" value="Unplaced"/>
</dbReference>
<keyword evidence="6 8" id="KW-1133">Transmembrane helix</keyword>
<feature type="transmembrane region" description="Helical" evidence="8">
    <location>
        <begin position="236"/>
        <end position="257"/>
    </location>
</feature>
<dbReference type="GO" id="GO:0000139">
    <property type="term" value="C:Golgi membrane"/>
    <property type="evidence" value="ECO:0007669"/>
    <property type="project" value="TreeGrafter"/>
</dbReference>
<dbReference type="GO" id="GO:0005789">
    <property type="term" value="C:endoplasmic reticulum membrane"/>
    <property type="evidence" value="ECO:0007669"/>
    <property type="project" value="TreeGrafter"/>
</dbReference>
<evidence type="ECO:0000256" key="2">
    <source>
        <dbReference type="ARBA" id="ARBA00010694"/>
    </source>
</evidence>
<dbReference type="GO" id="GO:0005462">
    <property type="term" value="F:UDP-N-acetylglucosamine transmembrane transporter activity"/>
    <property type="evidence" value="ECO:0007669"/>
    <property type="project" value="TreeGrafter"/>
</dbReference>
<accession>A0A7M5V6I8</accession>
<dbReference type="GO" id="GO:0005464">
    <property type="term" value="F:UDP-xylose transmembrane transporter activity"/>
    <property type="evidence" value="ECO:0007669"/>
    <property type="project" value="TreeGrafter"/>
</dbReference>